<evidence type="ECO:0000256" key="5">
    <source>
        <dbReference type="SAM" id="MobiDB-lite"/>
    </source>
</evidence>
<sequence length="477" mass="52471">MAFLGYTHDQFPKWVKKVEQFPVLLYILKWVLIGTLVGGLTGIGSALFLWGLHWATSWRGDHQWIIFALPIGGFLIGACYYYLGQNVVKGNNQLLDEITRPNKIIPLKMAPLVTIATIATHLFGGSAGREGTAVQMGGAIADQFTKIFKLDKYDRKILIISGIAAGFSSVFGTPLAGAIFGLEVYIIGRMRYEAIFPSFFTAIVANYATHHLGHELGIHHTDYFALFFDGITIPEMTIQNLLICVTAGVAFGLTGMLFSKANHFWGNLFKSNIKYAPARPMIGGVVLAIAIVLLNINHGFDYANYDMKYFGLGVPVIKESFTVQMHWYDFLMKTLTTSFTLGAGFKGGEVTPLFYIGSTLGSYLSTFDFYNAIPVALLAGMGFVGVFSGATNTPMACTVMGIELFGHESAVFIAVACITAYMFSGHTSIYSSQILGSPKHVGQENEKGNTLSEIEVIRENEKKHIENHHKKDQDKKQ</sequence>
<keyword evidence="2 6" id="KW-0812">Transmembrane</keyword>
<dbReference type="PANTHER" id="PTHR43427:SF12">
    <property type="entry name" value="CHLORIDE TRANSPORTER"/>
    <property type="match status" value="1"/>
</dbReference>
<dbReference type="PRINTS" id="PR00762">
    <property type="entry name" value="CLCHANNEL"/>
</dbReference>
<protein>
    <submittedName>
        <fullName evidence="7">Chloride channel protein</fullName>
    </submittedName>
</protein>
<dbReference type="OrthoDB" id="9767361at2"/>
<feature type="transmembrane region" description="Helical" evidence="6">
    <location>
        <begin position="280"/>
        <end position="300"/>
    </location>
</feature>
<dbReference type="RefSeq" id="WP_044222211.1">
    <property type="nucleotide sequence ID" value="NZ_JRYR02000001.1"/>
</dbReference>
<keyword evidence="4 6" id="KW-0472">Membrane</keyword>
<dbReference type="CDD" id="cd03682">
    <property type="entry name" value="ClC_sycA_like"/>
    <property type="match status" value="1"/>
</dbReference>
<keyword evidence="8" id="KW-1185">Reference proteome</keyword>
<feature type="transmembrane region" description="Helical" evidence="6">
    <location>
        <begin position="369"/>
        <end position="390"/>
    </location>
</feature>
<dbReference type="EMBL" id="JRYR02000001">
    <property type="protein sequence ID" value="OHX65683.1"/>
    <property type="molecule type" value="Genomic_DNA"/>
</dbReference>
<dbReference type="InterPro" id="IPR014743">
    <property type="entry name" value="Cl-channel_core"/>
</dbReference>
<dbReference type="PANTHER" id="PTHR43427">
    <property type="entry name" value="CHLORIDE CHANNEL PROTEIN CLC-E"/>
    <property type="match status" value="1"/>
</dbReference>
<dbReference type="GO" id="GO:0016020">
    <property type="term" value="C:membrane"/>
    <property type="evidence" value="ECO:0007669"/>
    <property type="project" value="UniProtKB-SubCell"/>
</dbReference>
<accession>A0A1S1YXM2</accession>
<feature type="transmembrane region" description="Helical" evidence="6">
    <location>
        <begin position="238"/>
        <end position="259"/>
    </location>
</feature>
<dbReference type="InterPro" id="IPR050368">
    <property type="entry name" value="ClC-type_chloride_channel"/>
</dbReference>
<dbReference type="Proteomes" id="UP000179797">
    <property type="component" value="Unassembled WGS sequence"/>
</dbReference>
<dbReference type="SUPFAM" id="SSF81340">
    <property type="entry name" value="Clc chloride channel"/>
    <property type="match status" value="1"/>
</dbReference>
<feature type="transmembrane region" description="Helical" evidence="6">
    <location>
        <begin position="157"/>
        <end position="182"/>
    </location>
</feature>
<organism evidence="7 8">
    <name type="scientific">Flammeovirga pacifica</name>
    <dbReference type="NCBI Taxonomy" id="915059"/>
    <lineage>
        <taxon>Bacteria</taxon>
        <taxon>Pseudomonadati</taxon>
        <taxon>Bacteroidota</taxon>
        <taxon>Cytophagia</taxon>
        <taxon>Cytophagales</taxon>
        <taxon>Flammeovirgaceae</taxon>
        <taxon>Flammeovirga</taxon>
    </lineage>
</organism>
<dbReference type="AlphaFoldDB" id="A0A1S1YXM2"/>
<reference evidence="7 8" key="1">
    <citation type="journal article" date="2012" name="Int. J. Syst. Evol. Microbiol.">
        <title>Flammeovirga pacifica sp. nov., isolated from deep-sea sediment.</title>
        <authorList>
            <person name="Xu H."/>
            <person name="Fu Y."/>
            <person name="Yang N."/>
            <person name="Ding Z."/>
            <person name="Lai Q."/>
            <person name="Zeng R."/>
        </authorList>
    </citation>
    <scope>NUCLEOTIDE SEQUENCE [LARGE SCALE GENOMIC DNA]</scope>
    <source>
        <strain evidence="8">DSM 24597 / LMG 26175 / WPAGA1</strain>
    </source>
</reference>
<evidence type="ECO:0000256" key="2">
    <source>
        <dbReference type="ARBA" id="ARBA00022692"/>
    </source>
</evidence>
<dbReference type="Pfam" id="PF00654">
    <property type="entry name" value="Voltage_CLC"/>
    <property type="match status" value="1"/>
</dbReference>
<evidence type="ECO:0000313" key="7">
    <source>
        <dbReference type="EMBL" id="OHX65683.1"/>
    </source>
</evidence>
<evidence type="ECO:0000256" key="1">
    <source>
        <dbReference type="ARBA" id="ARBA00004141"/>
    </source>
</evidence>
<gene>
    <name evidence="7" type="ORF">NH26_04630</name>
</gene>
<comment type="subcellular location">
    <subcellularLocation>
        <location evidence="1">Membrane</location>
        <topology evidence="1">Multi-pass membrane protein</topology>
    </subcellularLocation>
</comment>
<feature type="region of interest" description="Disordered" evidence="5">
    <location>
        <begin position="458"/>
        <end position="477"/>
    </location>
</feature>
<feature type="transmembrane region" description="Helical" evidence="6">
    <location>
        <begin position="64"/>
        <end position="83"/>
    </location>
</feature>
<proteinExistence type="predicted"/>
<evidence type="ECO:0000256" key="3">
    <source>
        <dbReference type="ARBA" id="ARBA00022989"/>
    </source>
</evidence>
<evidence type="ECO:0000313" key="8">
    <source>
        <dbReference type="Proteomes" id="UP000179797"/>
    </source>
</evidence>
<dbReference type="STRING" id="915059.NH26_04630"/>
<feature type="transmembrane region" description="Helical" evidence="6">
    <location>
        <begin position="194"/>
        <end position="213"/>
    </location>
</feature>
<dbReference type="GO" id="GO:0015108">
    <property type="term" value="F:chloride transmembrane transporter activity"/>
    <property type="evidence" value="ECO:0007669"/>
    <property type="project" value="InterPro"/>
</dbReference>
<dbReference type="Gene3D" id="1.10.3080.10">
    <property type="entry name" value="Clc chloride channel"/>
    <property type="match status" value="1"/>
</dbReference>
<feature type="transmembrane region" description="Helical" evidence="6">
    <location>
        <begin position="402"/>
        <end position="423"/>
    </location>
</feature>
<comment type="caution">
    <text evidence="7">The sequence shown here is derived from an EMBL/GenBank/DDBJ whole genome shotgun (WGS) entry which is preliminary data.</text>
</comment>
<evidence type="ECO:0000256" key="4">
    <source>
        <dbReference type="ARBA" id="ARBA00023136"/>
    </source>
</evidence>
<name>A0A1S1YXM2_FLAPC</name>
<feature type="transmembrane region" description="Helical" evidence="6">
    <location>
        <begin position="23"/>
        <end position="52"/>
    </location>
</feature>
<evidence type="ECO:0000256" key="6">
    <source>
        <dbReference type="SAM" id="Phobius"/>
    </source>
</evidence>
<keyword evidence="3 6" id="KW-1133">Transmembrane helix</keyword>
<feature type="transmembrane region" description="Helical" evidence="6">
    <location>
        <begin position="104"/>
        <end position="123"/>
    </location>
</feature>
<dbReference type="InterPro" id="IPR001807">
    <property type="entry name" value="ClC"/>
</dbReference>